<name>A0A0C3PWM1_PHLG1</name>
<proteinExistence type="predicted"/>
<gene>
    <name evidence="2" type="ORF">PHLGIDRAFT_27246</name>
</gene>
<dbReference type="STRING" id="745531.A0A0C3PWM1"/>
<evidence type="ECO:0000256" key="1">
    <source>
        <dbReference type="SAM" id="MobiDB-lite"/>
    </source>
</evidence>
<dbReference type="PANTHER" id="PTHR12975">
    <property type="entry name" value="TRANSPORT PROTEIN TRAPP"/>
    <property type="match status" value="1"/>
</dbReference>
<organism evidence="2 3">
    <name type="scientific">Phlebiopsis gigantea (strain 11061_1 CR5-6)</name>
    <name type="common">White-rot fungus</name>
    <name type="synonym">Peniophora gigantea</name>
    <dbReference type="NCBI Taxonomy" id="745531"/>
    <lineage>
        <taxon>Eukaryota</taxon>
        <taxon>Fungi</taxon>
        <taxon>Dikarya</taxon>
        <taxon>Basidiomycota</taxon>
        <taxon>Agaricomycotina</taxon>
        <taxon>Agaricomycetes</taxon>
        <taxon>Polyporales</taxon>
        <taxon>Phanerochaetaceae</taxon>
        <taxon>Phlebiopsis</taxon>
    </lineage>
</organism>
<dbReference type="Pfam" id="PF12739">
    <property type="entry name" value="TRAPPC-Trs85"/>
    <property type="match status" value="1"/>
</dbReference>
<evidence type="ECO:0000313" key="3">
    <source>
        <dbReference type="Proteomes" id="UP000053257"/>
    </source>
</evidence>
<dbReference type="HOGENOM" id="CLU_004823_3_0_1"/>
<dbReference type="EMBL" id="KN840439">
    <property type="protein sequence ID" value="KIP12403.1"/>
    <property type="molecule type" value="Genomic_DNA"/>
</dbReference>
<dbReference type="PANTHER" id="PTHR12975:SF6">
    <property type="entry name" value="TRAFFICKING PROTEIN PARTICLE COMPLEX SUBUNIT 8"/>
    <property type="match status" value="1"/>
</dbReference>
<dbReference type="InterPro" id="IPR024420">
    <property type="entry name" value="TRAPP_III_complex_Trs85"/>
</dbReference>
<sequence>MAPTLPSSLSPHICVFQSSDLQDLLAEASLPPLSQLFQSFCPLPQVTTRTTTLNPVPHATFALRFSELPEVEAALHEDEEQRAGRTLDWIGSRVAARSARWVDIVERRAGRDDKTPWWEEVKRCIEGDNVPNRYEGWSHPVAVVYAVSTLAANPLQALQDMYARPLDFPPWVDKTYLRYLLIVHPSNSPLSDPIADSLYNAVKKQYGLHSYILRVDFPENPPPQAVSVPLPVPRLPPLSTMESSPMPQSQTPSHLSVPRSSFPPPPRSPDPMAALGTRIGSGPGALLLSQPDIKAVGDFMRDFVVMSMIPWMEKCVMEWNDAYSSSRRLPSRLFSSTRRLFGSSVVAVSAPVTPTHGSNPSISSVTSRFTSHAPSSSVTSLASVTSFSGATEGAVTQQRRLAEFATVLGDYKLAVTVWETLRKESKGGSDILPLLVAPSPALALHTSNAIMSLQSIASERPAYAQLRALAFAAEEPPTALLLAHAAFLTSRKNAVRRASLWYLFAADRLEKAGIKSLALYFFRQAHQLYKQPIDKELSPSFWESENRSPLHWKGFDAVQPGIEHELGRLLYTTGDTEGAVQYFVGLLQEPITRTHPSSGGLGLVNDDSDDRLASSERVYLEDFRVALKHFKFTEPDKFESASLHLPVKFCQPKETRLRLPGNAMDGNPENWKRLEEDWTSFWRPRGQEHLQSGGKAAVGDTFWIDLVMRNPLNVEVTISGLTAVVKDAKAPESPSPGFVEVEVIDDLTLGARETRTIPIAVNCTEPSSLIVSDIKFDFLSLLTVTESLSVRGRRLHDTPHQRQNKVYAPDIVLNVEVEDSGYRLHSGFIDDRHLSLFQGEWRRVDIRLHNSGSRAISELWLVTEPYSEVWVDTGAEESPQTPDEVETLLSENSLAVPLPCKIDLEQIHTTSTLQLDELVKLPILMHASRLGEHDLCLLLVFREAGDDAFHSTRLTRQFDVHSVLDISTASKVGPSPDLPYSVDLDISNITHYSVKLTQVTSISHTWACALMSDFDRQVLFNTACCKSDICFSGSILPQQHAQVTLSAWRDTRDSNVEEIRQFVAKQLRSVIQGENVPQESPPAIQLYCRHLTKSDSTRRISRPSLRHFFEHGRRNTTSAALAASYRHIPYKLRQHIFPIFNPASVDFIVFWEIPSQGRHGHCLLTGLTLGATHAPLRELIEEAESAKTKRSMYAETQRERVQLLETIRYSEWNAEMDPLVIASIDGQVVRHDFSQGPCQVPVTFALRNLSLTNPVRYTLKLGAVPLPISPHPNLLSPQYSGRLTHRGELAALTTATVHAKLTVERPGCYALTPWSAQSEARAITHASVTVIDA</sequence>
<evidence type="ECO:0000313" key="2">
    <source>
        <dbReference type="EMBL" id="KIP12403.1"/>
    </source>
</evidence>
<accession>A0A0C3PWM1</accession>
<dbReference type="Proteomes" id="UP000053257">
    <property type="component" value="Unassembled WGS sequence"/>
</dbReference>
<reference evidence="2 3" key="1">
    <citation type="journal article" date="2014" name="PLoS Genet.">
        <title>Analysis of the Phlebiopsis gigantea genome, transcriptome and secretome provides insight into its pioneer colonization strategies of wood.</title>
        <authorList>
            <person name="Hori C."/>
            <person name="Ishida T."/>
            <person name="Igarashi K."/>
            <person name="Samejima M."/>
            <person name="Suzuki H."/>
            <person name="Master E."/>
            <person name="Ferreira P."/>
            <person name="Ruiz-Duenas F.J."/>
            <person name="Held B."/>
            <person name="Canessa P."/>
            <person name="Larrondo L.F."/>
            <person name="Schmoll M."/>
            <person name="Druzhinina I.S."/>
            <person name="Kubicek C.P."/>
            <person name="Gaskell J.A."/>
            <person name="Kersten P."/>
            <person name="St John F."/>
            <person name="Glasner J."/>
            <person name="Sabat G."/>
            <person name="Splinter BonDurant S."/>
            <person name="Syed K."/>
            <person name="Yadav J."/>
            <person name="Mgbeahuruike A.C."/>
            <person name="Kovalchuk A."/>
            <person name="Asiegbu F.O."/>
            <person name="Lackner G."/>
            <person name="Hoffmeister D."/>
            <person name="Rencoret J."/>
            <person name="Gutierrez A."/>
            <person name="Sun H."/>
            <person name="Lindquist E."/>
            <person name="Barry K."/>
            <person name="Riley R."/>
            <person name="Grigoriev I.V."/>
            <person name="Henrissat B."/>
            <person name="Kues U."/>
            <person name="Berka R.M."/>
            <person name="Martinez A.T."/>
            <person name="Covert S.F."/>
            <person name="Blanchette R.A."/>
            <person name="Cullen D."/>
        </authorList>
    </citation>
    <scope>NUCLEOTIDE SEQUENCE [LARGE SCALE GENOMIC DNA]</scope>
    <source>
        <strain evidence="2 3">11061_1 CR5-6</strain>
    </source>
</reference>
<dbReference type="OrthoDB" id="203724at2759"/>
<feature type="compositionally biased region" description="Polar residues" evidence="1">
    <location>
        <begin position="240"/>
        <end position="254"/>
    </location>
</feature>
<keyword evidence="3" id="KW-1185">Reference proteome</keyword>
<protein>
    <submittedName>
        <fullName evidence="2">Uncharacterized protein</fullName>
    </submittedName>
</protein>
<feature type="region of interest" description="Disordered" evidence="1">
    <location>
        <begin position="237"/>
        <end position="276"/>
    </location>
</feature>
<dbReference type="GO" id="GO:1990072">
    <property type="term" value="C:TRAPPIII protein complex"/>
    <property type="evidence" value="ECO:0007669"/>
    <property type="project" value="TreeGrafter"/>
</dbReference>